<comment type="function">
    <text evidence="6">Has oligopeptidase activity and degrades a variety of small bioactive peptides.</text>
</comment>
<evidence type="ECO:0000256" key="5">
    <source>
        <dbReference type="ARBA" id="ARBA00023049"/>
    </source>
</evidence>
<reference evidence="10" key="1">
    <citation type="submission" date="2016-10" db="EMBL/GenBank/DDBJ databases">
        <authorList>
            <person name="Varghese N."/>
            <person name="Submissions S."/>
        </authorList>
    </citation>
    <scope>NUCLEOTIDE SEQUENCE [LARGE SCALE GENOMIC DNA]</scope>
    <source>
        <strain evidence="10">XBD1002</strain>
    </source>
</reference>
<dbReference type="PANTHER" id="PTHR11804:SF84">
    <property type="entry name" value="SACCHAROLYSIN"/>
    <property type="match status" value="1"/>
</dbReference>
<comment type="cofactor">
    <cofactor evidence="6">
        <name>Zn(2+)</name>
        <dbReference type="ChEBI" id="CHEBI:29105"/>
    </cofactor>
    <text evidence="6">Binds 1 zinc ion.</text>
</comment>
<dbReference type="InterPro" id="IPR004438">
    <property type="entry name" value="Peptidase_M3B"/>
</dbReference>
<evidence type="ECO:0000259" key="8">
    <source>
        <dbReference type="Pfam" id="PF08439"/>
    </source>
</evidence>
<dbReference type="GO" id="GO:0006518">
    <property type="term" value="P:peptide metabolic process"/>
    <property type="evidence" value="ECO:0007669"/>
    <property type="project" value="TreeGrafter"/>
</dbReference>
<keyword evidence="1 6" id="KW-0645">Protease</keyword>
<keyword evidence="4 6" id="KW-0862">Zinc</keyword>
<dbReference type="EMBL" id="FORI01000011">
    <property type="protein sequence ID" value="SFJ01163.1"/>
    <property type="molecule type" value="Genomic_DNA"/>
</dbReference>
<dbReference type="Gene3D" id="1.20.140.70">
    <property type="entry name" value="Oligopeptidase f, N-terminal domain"/>
    <property type="match status" value="1"/>
</dbReference>
<dbReference type="Pfam" id="PF01432">
    <property type="entry name" value="Peptidase_M3"/>
    <property type="match status" value="1"/>
</dbReference>
<dbReference type="InterPro" id="IPR042088">
    <property type="entry name" value="OligoPept_F_C"/>
</dbReference>
<dbReference type="GO" id="GO:0006508">
    <property type="term" value="P:proteolysis"/>
    <property type="evidence" value="ECO:0007669"/>
    <property type="project" value="UniProtKB-KW"/>
</dbReference>
<keyword evidence="5 6" id="KW-0482">Metalloprotease</keyword>
<dbReference type="EC" id="3.4.24.-" evidence="6"/>
<keyword evidence="3 6" id="KW-0378">Hydrolase</keyword>
<dbReference type="NCBIfam" id="TIGR00181">
    <property type="entry name" value="pepF"/>
    <property type="match status" value="1"/>
</dbReference>
<dbReference type="PANTHER" id="PTHR11804">
    <property type="entry name" value="PROTEASE M3 THIMET OLIGOPEPTIDASE-RELATED"/>
    <property type="match status" value="1"/>
</dbReference>
<evidence type="ECO:0000259" key="7">
    <source>
        <dbReference type="Pfam" id="PF01432"/>
    </source>
</evidence>
<proteinExistence type="inferred from homology"/>
<evidence type="ECO:0000256" key="2">
    <source>
        <dbReference type="ARBA" id="ARBA00022723"/>
    </source>
</evidence>
<dbReference type="Gene3D" id="1.10.287.830">
    <property type="entry name" value="putative peptidase helix hairpin domain like"/>
    <property type="match status" value="1"/>
</dbReference>
<dbReference type="GO" id="GO:0004222">
    <property type="term" value="F:metalloendopeptidase activity"/>
    <property type="evidence" value="ECO:0007669"/>
    <property type="project" value="UniProtKB-UniRule"/>
</dbReference>
<dbReference type="InterPro" id="IPR045090">
    <property type="entry name" value="Pept_M3A_M3B"/>
</dbReference>
<feature type="domain" description="Oligopeptidase F N-terminal" evidence="8">
    <location>
        <begin position="116"/>
        <end position="182"/>
    </location>
</feature>
<comment type="similarity">
    <text evidence="6">Belongs to the peptidase M3B family.</text>
</comment>
<evidence type="ECO:0000313" key="9">
    <source>
        <dbReference type="EMBL" id="SFJ01163.1"/>
    </source>
</evidence>
<dbReference type="OrthoDB" id="9766487at2"/>
<organism evidence="9 10">
    <name type="scientific">Treponema bryantii</name>
    <dbReference type="NCBI Taxonomy" id="163"/>
    <lineage>
        <taxon>Bacteria</taxon>
        <taxon>Pseudomonadati</taxon>
        <taxon>Spirochaetota</taxon>
        <taxon>Spirochaetia</taxon>
        <taxon>Spirochaetales</taxon>
        <taxon>Treponemataceae</taxon>
        <taxon>Treponema</taxon>
    </lineage>
</organism>
<keyword evidence="2 6" id="KW-0479">Metal-binding</keyword>
<evidence type="ECO:0000256" key="3">
    <source>
        <dbReference type="ARBA" id="ARBA00022801"/>
    </source>
</evidence>
<dbReference type="RefSeq" id="WP_074933221.1">
    <property type="nucleotide sequence ID" value="NZ_FORI01000011.1"/>
</dbReference>
<dbReference type="GO" id="GO:0046872">
    <property type="term" value="F:metal ion binding"/>
    <property type="evidence" value="ECO:0007669"/>
    <property type="project" value="UniProtKB-UniRule"/>
</dbReference>
<name>A0A1I3MVZ3_9SPIR</name>
<evidence type="ECO:0000313" key="10">
    <source>
        <dbReference type="Proteomes" id="UP000182737"/>
    </source>
</evidence>
<dbReference type="CDD" id="cd09608">
    <property type="entry name" value="M3B_PepF"/>
    <property type="match status" value="1"/>
</dbReference>
<gene>
    <name evidence="9" type="ORF">SAMN04487775_1115</name>
</gene>
<dbReference type="Gene3D" id="1.10.1370.20">
    <property type="entry name" value="Oligoendopeptidase f, C-terminal domain"/>
    <property type="match status" value="1"/>
</dbReference>
<dbReference type="Proteomes" id="UP000182737">
    <property type="component" value="Unassembled WGS sequence"/>
</dbReference>
<evidence type="ECO:0000256" key="6">
    <source>
        <dbReference type="RuleBase" id="RU368091"/>
    </source>
</evidence>
<dbReference type="InterPro" id="IPR013647">
    <property type="entry name" value="OligopepF_N_dom"/>
</dbReference>
<accession>A0A1I3MVZ3</accession>
<dbReference type="InterPro" id="IPR001567">
    <property type="entry name" value="Pept_M3A_M3B_dom"/>
</dbReference>
<keyword evidence="10" id="KW-1185">Reference proteome</keyword>
<dbReference type="Pfam" id="PF08439">
    <property type="entry name" value="Peptidase_M3_N"/>
    <property type="match status" value="1"/>
</dbReference>
<feature type="domain" description="Peptidase M3A/M3B catalytic" evidence="7">
    <location>
        <begin position="206"/>
        <end position="591"/>
    </location>
</feature>
<protein>
    <recommendedName>
        <fullName evidence="6">Oligopeptidase F</fullName>
        <ecNumber evidence="6">3.4.24.-</ecNumber>
    </recommendedName>
</protein>
<dbReference type="SUPFAM" id="SSF55486">
    <property type="entry name" value="Metalloproteases ('zincins'), catalytic domain"/>
    <property type="match status" value="1"/>
</dbReference>
<evidence type="ECO:0000256" key="4">
    <source>
        <dbReference type="ARBA" id="ARBA00022833"/>
    </source>
</evidence>
<sequence length="607" mass="69835">MCAKTIPARKDVPAKDKWDLSSIYKSDDEWEAALKTLPELTKKVAAYKGRLGESSITLLSALKELEKTSLVMETVYHYASLQHEADEDDTQATDRDGRAMMAYTQMQAELSFVDPEIQEIDEEKLRSWISLGEFKDYRIYIEKLLHFKQYILSEKEERILSLSMQPGQTSETAFSVLTNVDMNKTFGTVNDGGEEKQLTETTWSLFMHSQDRKVREEAYKKFYAKYEEHQNTLAALYAGSVNQDIFSMRARGYNSSLEQALYGNKVPTSVYYNLIDCVHKNLPALHDYYKLRREILGVEELRHYDVYVPLIKSVETKTSYEDAVEICRNAMAPLGKEYTERLCDGLLNGWCDRYENVGKRSGAFSSGCYIGNPYILLNYNEENIRDVFTMAHEGGHSMHSWYAVHNNPFMCYDYTIFEAEVASTFNEQLVFQYLLKKAEERGAEGLEMKKYLLAMRADDILATLYRQTMFAEFELKAHELVENGTPLTAELLRKIYRELLELYFGPEMHFESNSDMEGLRIPHFYSAFYVYKYATGISAALALAKRVTNGGEAEREDYFKFLKSGGSRYPIEALKVAGVNMEETGPVQDACDEFKKIIAELRNLLDN</sequence>
<dbReference type="AlphaFoldDB" id="A0A1I3MVZ3"/>
<evidence type="ECO:0000256" key="1">
    <source>
        <dbReference type="ARBA" id="ARBA00022670"/>
    </source>
</evidence>